<evidence type="ECO:0000256" key="1">
    <source>
        <dbReference type="SAM" id="MobiDB-lite"/>
    </source>
</evidence>
<organism evidence="2">
    <name type="scientific">freshwater metagenome</name>
    <dbReference type="NCBI Taxonomy" id="449393"/>
    <lineage>
        <taxon>unclassified sequences</taxon>
        <taxon>metagenomes</taxon>
        <taxon>ecological metagenomes</taxon>
    </lineage>
</organism>
<dbReference type="Gene3D" id="2.40.10.10">
    <property type="entry name" value="Trypsin-like serine proteases"/>
    <property type="match status" value="2"/>
</dbReference>
<feature type="region of interest" description="Disordered" evidence="1">
    <location>
        <begin position="296"/>
        <end position="319"/>
    </location>
</feature>
<gene>
    <name evidence="2" type="ORF">UFOPK1775_00437</name>
</gene>
<accession>A0A6J6FH57</accession>
<dbReference type="EMBL" id="CAEZUB010000032">
    <property type="protein sequence ID" value="CAB4587727.1"/>
    <property type="molecule type" value="Genomic_DNA"/>
</dbReference>
<sequence length="357" mass="38568">MKFRVAIVALALCVPTFTQPANASYNGVIDYSNTRIVPIFRDVNQDYPSWSGYVYSPRIIFTAGHSELTVKENGERIDLSGLPAFVGLPNSKSSKDLKKVPVVKRYLSTSMRFEGGTMGDFAIYVLGEDIGDFKSAKLGTLEIQKELEAERAFVEITGYGEYRDRCKDGDQLPCSAVQPATSQEPRKLKVQVRQYDDFLGLVGYERPQVKGSLLTWGGGKISPCGGDSGGSVTTTYKGEEIYLSVTPNGMNGYACGAAGYYDGRGGIGYASPIQDHLDILKEAEDFVAAALAKEATEKEKVKPTPTPSPSASPTPVAKPVTVTKKTTITCVKGKIGKNVTGVNPKCPKGYKKVTVRN</sequence>
<dbReference type="AlphaFoldDB" id="A0A6J6FH57"/>
<name>A0A6J6FH57_9ZZZZ</name>
<dbReference type="InterPro" id="IPR043504">
    <property type="entry name" value="Peptidase_S1_PA_chymotrypsin"/>
</dbReference>
<reference evidence="2" key="1">
    <citation type="submission" date="2020-05" db="EMBL/GenBank/DDBJ databases">
        <authorList>
            <person name="Chiriac C."/>
            <person name="Salcher M."/>
            <person name="Ghai R."/>
            <person name="Kavagutti S V."/>
        </authorList>
    </citation>
    <scope>NUCLEOTIDE SEQUENCE</scope>
</reference>
<dbReference type="InterPro" id="IPR009003">
    <property type="entry name" value="Peptidase_S1_PA"/>
</dbReference>
<evidence type="ECO:0000313" key="2">
    <source>
        <dbReference type="EMBL" id="CAB4587727.1"/>
    </source>
</evidence>
<protein>
    <submittedName>
        <fullName evidence="2">Unannotated protein</fullName>
    </submittedName>
</protein>
<dbReference type="PROSITE" id="PS00135">
    <property type="entry name" value="TRYPSIN_SER"/>
    <property type="match status" value="1"/>
</dbReference>
<dbReference type="InterPro" id="IPR033116">
    <property type="entry name" value="TRYPSIN_SER"/>
</dbReference>
<dbReference type="SUPFAM" id="SSF50494">
    <property type="entry name" value="Trypsin-like serine proteases"/>
    <property type="match status" value="1"/>
</dbReference>
<proteinExistence type="predicted"/>